<dbReference type="Proteomes" id="UP000830375">
    <property type="component" value="Unassembled WGS sequence"/>
</dbReference>
<reference evidence="3 4" key="1">
    <citation type="submission" date="2022-01" db="EMBL/GenBank/DDBJ databases">
        <title>A high-quality chromosome-level genome assembly of rohu carp, Labeo rohita.</title>
        <authorList>
            <person name="Arick M.A. II"/>
            <person name="Hsu C.-Y."/>
            <person name="Magbanua Z."/>
            <person name="Pechanova O."/>
            <person name="Grover C."/>
            <person name="Miller E."/>
            <person name="Thrash A."/>
            <person name="Ezzel L."/>
            <person name="Alam S."/>
            <person name="Benzie J."/>
            <person name="Hamilton M."/>
            <person name="Karsi A."/>
            <person name="Lawrence M.L."/>
            <person name="Peterson D.G."/>
        </authorList>
    </citation>
    <scope>NUCLEOTIDE SEQUENCE [LARGE SCALE GENOMIC DNA]</scope>
    <source>
        <strain evidence="4">BAU-BD-2019</strain>
        <tissue evidence="3">Blood</tissue>
    </source>
</reference>
<accession>A0ABQ8LIZ0</accession>
<feature type="transmembrane region" description="Helical" evidence="2">
    <location>
        <begin position="496"/>
        <end position="517"/>
    </location>
</feature>
<evidence type="ECO:0000256" key="1">
    <source>
        <dbReference type="SAM" id="MobiDB-lite"/>
    </source>
</evidence>
<gene>
    <name evidence="3" type="ORF">H4Q32_000305</name>
</gene>
<sequence>MFNSSIVNYQLNQVKGMTPPHLPGPQQHPLPPHHPSQSHTHSPWIPLKDNYSFASCEFVNVHIHAHTGQYNLMKIMNNTVITHVVNISGSENQTYTIRIKDKHSEIRAQQIFNQTDFEILFEWLRPCTVYTVSVDECTSNGNNTFTSSQGEETVPKTIVKSLTDNEVCLKGQFTDIQWNLTECVEITEQNSCTSTHTVSNLKYDSMQLFPLSLSGLINQDNVIVCLKSFAPTAVNKEDTFVLNEEVLLLLNEQYNCTGEYSYEKRLIKSNALSFQIPCDGQKKTQFVHSTSTTFEISWNSLNKDQCSGIVWESFSASCSDSALLKLICAFSLKYSKVFYDISRSSRSLKSYSAKPCGISTTCSITGLLPYKKYKCSIKGKVSGKDYEIYTGENTTLSAKPDFKSEIEVTHPDHNSLQIKCENKGPKIIWNGGKGKFKANITNSGRTISKTSDTCSFTFSDLYYLTTYDITITAENTEGFSKVNNKHEATTKYNDKAVVGLLAFLIVVTSVALLFVPFKMYHLKRKRSVSQFLTAVPTL</sequence>
<keyword evidence="2" id="KW-1133">Transmembrane helix</keyword>
<feature type="region of interest" description="Disordered" evidence="1">
    <location>
        <begin position="15"/>
        <end position="41"/>
    </location>
</feature>
<keyword evidence="4" id="KW-1185">Reference proteome</keyword>
<dbReference type="EMBL" id="JACTAM010000022">
    <property type="protein sequence ID" value="KAI2650339.1"/>
    <property type="molecule type" value="Genomic_DNA"/>
</dbReference>
<comment type="caution">
    <text evidence="3">The sequence shown here is derived from an EMBL/GenBank/DDBJ whole genome shotgun (WGS) entry which is preliminary data.</text>
</comment>
<evidence type="ECO:0000313" key="3">
    <source>
        <dbReference type="EMBL" id="KAI2650339.1"/>
    </source>
</evidence>
<keyword evidence="3" id="KW-0675">Receptor</keyword>
<evidence type="ECO:0000313" key="4">
    <source>
        <dbReference type="Proteomes" id="UP000830375"/>
    </source>
</evidence>
<protein>
    <submittedName>
        <fullName evidence="3">Receptor-type tyrosine-protein phosphatase C</fullName>
    </submittedName>
</protein>
<dbReference type="SUPFAM" id="SSF49265">
    <property type="entry name" value="Fibronectin type III"/>
    <property type="match status" value="1"/>
</dbReference>
<keyword evidence="2" id="KW-0472">Membrane</keyword>
<organism evidence="3 4">
    <name type="scientific">Labeo rohita</name>
    <name type="common">Indian major carp</name>
    <name type="synonym">Cyprinus rohita</name>
    <dbReference type="NCBI Taxonomy" id="84645"/>
    <lineage>
        <taxon>Eukaryota</taxon>
        <taxon>Metazoa</taxon>
        <taxon>Chordata</taxon>
        <taxon>Craniata</taxon>
        <taxon>Vertebrata</taxon>
        <taxon>Euteleostomi</taxon>
        <taxon>Actinopterygii</taxon>
        <taxon>Neopterygii</taxon>
        <taxon>Teleostei</taxon>
        <taxon>Ostariophysi</taxon>
        <taxon>Cypriniformes</taxon>
        <taxon>Cyprinidae</taxon>
        <taxon>Labeoninae</taxon>
        <taxon>Labeonini</taxon>
        <taxon>Labeo</taxon>
    </lineage>
</organism>
<name>A0ABQ8LIZ0_LABRO</name>
<feature type="compositionally biased region" description="Pro residues" evidence="1">
    <location>
        <begin position="20"/>
        <end position="34"/>
    </location>
</feature>
<keyword evidence="2" id="KW-0812">Transmembrane</keyword>
<evidence type="ECO:0000256" key="2">
    <source>
        <dbReference type="SAM" id="Phobius"/>
    </source>
</evidence>
<proteinExistence type="predicted"/>
<dbReference type="InterPro" id="IPR036116">
    <property type="entry name" value="FN3_sf"/>
</dbReference>